<evidence type="ECO:0000313" key="3">
    <source>
        <dbReference type="Proteomes" id="UP000008177"/>
    </source>
</evidence>
<dbReference type="Proteomes" id="UP000008177">
    <property type="component" value="Unplaced contigs"/>
</dbReference>
<evidence type="ECO:0000256" key="1">
    <source>
        <dbReference type="SAM" id="MobiDB-lite"/>
    </source>
</evidence>
<reference evidence="3" key="1">
    <citation type="journal article" date="2011" name="PLoS Genet.">
        <title>Genomic analysis of the necrotrophic fungal pathogens Sclerotinia sclerotiorum and Botrytis cinerea.</title>
        <authorList>
            <person name="Amselem J."/>
            <person name="Cuomo C.A."/>
            <person name="van Kan J.A."/>
            <person name="Viaud M."/>
            <person name="Benito E.P."/>
            <person name="Couloux A."/>
            <person name="Coutinho P.M."/>
            <person name="de Vries R.P."/>
            <person name="Dyer P.S."/>
            <person name="Fillinger S."/>
            <person name="Fournier E."/>
            <person name="Gout L."/>
            <person name="Hahn M."/>
            <person name="Kohn L."/>
            <person name="Lapalu N."/>
            <person name="Plummer K.M."/>
            <person name="Pradier J.M."/>
            <person name="Quevillon E."/>
            <person name="Sharon A."/>
            <person name="Simon A."/>
            <person name="ten Have A."/>
            <person name="Tudzynski B."/>
            <person name="Tudzynski P."/>
            <person name="Wincker P."/>
            <person name="Andrew M."/>
            <person name="Anthouard V."/>
            <person name="Beever R.E."/>
            <person name="Beffa R."/>
            <person name="Benoit I."/>
            <person name="Bouzid O."/>
            <person name="Brault B."/>
            <person name="Chen Z."/>
            <person name="Choquer M."/>
            <person name="Collemare J."/>
            <person name="Cotton P."/>
            <person name="Danchin E.G."/>
            <person name="Da Silva C."/>
            <person name="Gautier A."/>
            <person name="Giraud C."/>
            <person name="Giraud T."/>
            <person name="Gonzalez C."/>
            <person name="Grossetete S."/>
            <person name="Guldener U."/>
            <person name="Henrissat B."/>
            <person name="Howlett B.J."/>
            <person name="Kodira C."/>
            <person name="Kretschmer M."/>
            <person name="Lappartient A."/>
            <person name="Leroch M."/>
            <person name="Levis C."/>
            <person name="Mauceli E."/>
            <person name="Neuveglise C."/>
            <person name="Oeser B."/>
            <person name="Pearson M."/>
            <person name="Poulain J."/>
            <person name="Poussereau N."/>
            <person name="Quesneville H."/>
            <person name="Rascle C."/>
            <person name="Schumacher J."/>
            <person name="Segurens B."/>
            <person name="Sexton A."/>
            <person name="Silva E."/>
            <person name="Sirven C."/>
            <person name="Soanes D.M."/>
            <person name="Talbot N.J."/>
            <person name="Templeton M."/>
            <person name="Yandava C."/>
            <person name="Yarden O."/>
            <person name="Zeng Q."/>
            <person name="Rollins J.A."/>
            <person name="Lebrun M.H."/>
            <person name="Dickman M."/>
        </authorList>
    </citation>
    <scope>NUCLEOTIDE SEQUENCE [LARGE SCALE GENOMIC DNA]</scope>
    <source>
        <strain evidence="3">T4</strain>
    </source>
</reference>
<dbReference type="HOGENOM" id="CLU_1503224_0_0_1"/>
<sequence>MRKLRLSLWQEASTGKRRKQLGTFKNTNDQVLTAISGNSRHRESLIDAPFSARCFGTRPAPNLQGLNHVLDLTTASLPSPPFPLRISRLNCSPMPRPSEDTQIMRLLARAIKSSADIALPPKKLTGSEFWAAVVQAPADISTPSENHPGRESATSIQNPTNPIPPQTRARKDFWAVCSN</sequence>
<feature type="region of interest" description="Disordered" evidence="1">
    <location>
        <begin position="140"/>
        <end position="171"/>
    </location>
</feature>
<evidence type="ECO:0000313" key="2">
    <source>
        <dbReference type="EMBL" id="CCD43303.1"/>
    </source>
</evidence>
<dbReference type="InParanoid" id="G2XRD5"/>
<dbReference type="AlphaFoldDB" id="G2XRD5"/>
<name>G2XRD5_BOTF4</name>
<proteinExistence type="predicted"/>
<protein>
    <submittedName>
        <fullName evidence="2">Uncharacterized protein</fullName>
    </submittedName>
</protein>
<dbReference type="OrthoDB" id="3526636at2759"/>
<gene>
    <name evidence="2" type="ORF">BofuT4_P067110.1</name>
</gene>
<accession>G2XRD5</accession>
<organism evidence="2 3">
    <name type="scientific">Botryotinia fuckeliana (strain T4)</name>
    <name type="common">Noble rot fungus</name>
    <name type="synonym">Botrytis cinerea</name>
    <dbReference type="NCBI Taxonomy" id="999810"/>
    <lineage>
        <taxon>Eukaryota</taxon>
        <taxon>Fungi</taxon>
        <taxon>Dikarya</taxon>
        <taxon>Ascomycota</taxon>
        <taxon>Pezizomycotina</taxon>
        <taxon>Leotiomycetes</taxon>
        <taxon>Helotiales</taxon>
        <taxon>Sclerotiniaceae</taxon>
        <taxon>Botrytis</taxon>
    </lineage>
</organism>
<dbReference type="EMBL" id="FQ790256">
    <property type="protein sequence ID" value="CCD43303.1"/>
    <property type="molecule type" value="Genomic_DNA"/>
</dbReference>